<reference evidence="2" key="1">
    <citation type="submission" date="2017-01" db="EMBL/GenBank/DDBJ databases">
        <title>Genome Analysis of Deinococcus marmoris KOPRI26562.</title>
        <authorList>
            <person name="Kim J.H."/>
            <person name="Oh H.-M."/>
        </authorList>
    </citation>
    <scope>NUCLEOTIDE SEQUENCE [LARGE SCALE GENOMIC DNA]</scope>
    <source>
        <strain evidence="2">PAMC 26633</strain>
    </source>
</reference>
<gene>
    <name evidence="1" type="ORF">BSU04_38960</name>
</gene>
<comment type="caution">
    <text evidence="1">The sequence shown here is derived from an EMBL/GenBank/DDBJ whole genome shotgun (WGS) entry which is preliminary data.</text>
</comment>
<dbReference type="AlphaFoldDB" id="A0A226WQG4"/>
<dbReference type="EMBL" id="MTHB01000259">
    <property type="protein sequence ID" value="OXC73040.1"/>
    <property type="molecule type" value="Genomic_DNA"/>
</dbReference>
<accession>A0A226WQG4</accession>
<proteinExistence type="predicted"/>
<dbReference type="Proteomes" id="UP000214720">
    <property type="component" value="Unassembled WGS sequence"/>
</dbReference>
<protein>
    <submittedName>
        <fullName evidence="1">Uncharacterized protein</fullName>
    </submittedName>
</protein>
<evidence type="ECO:0000313" key="2">
    <source>
        <dbReference type="Proteomes" id="UP000214720"/>
    </source>
</evidence>
<organism evidence="1 2">
    <name type="scientific">Caballeronia sordidicola</name>
    <name type="common">Burkholderia sordidicola</name>
    <dbReference type="NCBI Taxonomy" id="196367"/>
    <lineage>
        <taxon>Bacteria</taxon>
        <taxon>Pseudomonadati</taxon>
        <taxon>Pseudomonadota</taxon>
        <taxon>Betaproteobacteria</taxon>
        <taxon>Burkholderiales</taxon>
        <taxon>Burkholderiaceae</taxon>
        <taxon>Caballeronia</taxon>
    </lineage>
</organism>
<sequence length="42" mass="4541">MGALLGGPATHTSVNLVRSVAYYNAWDATFARHLLRLITLIG</sequence>
<name>A0A226WQG4_CABSO</name>
<evidence type="ECO:0000313" key="1">
    <source>
        <dbReference type="EMBL" id="OXC73040.1"/>
    </source>
</evidence>